<comment type="caution">
    <text evidence="1">The sequence shown here is derived from an EMBL/GenBank/DDBJ whole genome shotgun (WGS) entry which is preliminary data.</text>
</comment>
<dbReference type="RefSeq" id="WP_148381464.1">
    <property type="nucleotide sequence ID" value="NZ_VSKN01000023.1"/>
</dbReference>
<reference evidence="1 2" key="1">
    <citation type="submission" date="2019-08" db="EMBL/GenBank/DDBJ databases">
        <title>Genomes of Antarctic Bizionia species.</title>
        <authorList>
            <person name="Bowman J.P."/>
        </authorList>
    </citation>
    <scope>NUCLEOTIDE SEQUENCE [LARGE SCALE GENOMIC DNA]</scope>
    <source>
        <strain evidence="1 2">IC164</strain>
    </source>
</reference>
<accession>A0ABY3M7T7</accession>
<dbReference type="InterPro" id="IPR011033">
    <property type="entry name" value="PRC_barrel-like_sf"/>
</dbReference>
<protein>
    <submittedName>
        <fullName evidence="1">Photosystem reaction center subunit H</fullName>
    </submittedName>
</protein>
<evidence type="ECO:0000313" key="2">
    <source>
        <dbReference type="Proteomes" id="UP000323621"/>
    </source>
</evidence>
<dbReference type="Proteomes" id="UP000323621">
    <property type="component" value="Unassembled WGS sequence"/>
</dbReference>
<dbReference type="SUPFAM" id="SSF50346">
    <property type="entry name" value="PRC-barrel domain"/>
    <property type="match status" value="1"/>
</dbReference>
<dbReference type="InterPro" id="IPR014747">
    <property type="entry name" value="Bac_photo_RC_H_C"/>
</dbReference>
<dbReference type="Gene3D" id="3.90.50.10">
    <property type="entry name" value="Photosynthetic Reaction Center, subunit H, domain 2"/>
    <property type="match status" value="1"/>
</dbReference>
<evidence type="ECO:0000313" key="1">
    <source>
        <dbReference type="EMBL" id="TYC09586.1"/>
    </source>
</evidence>
<proteinExistence type="predicted"/>
<name>A0ABY3M7T7_9FLAO</name>
<sequence>MSTDKEKKLFYLEELSNYKIADSDKDVRGWEVKGKEGLVIGKVDNLLVNKTKERVVYLDVEVDASIIEANHKPYNAKAQDGVHEFINADGENHLIIPIGLAHLNLESKIVFAKSVNHKTFAETKRIKKGTLVDRNYEVDVLSNYDRNNTDTNFPLDDTLYDRPEFYINF</sequence>
<dbReference type="EMBL" id="VSKN01000023">
    <property type="protein sequence ID" value="TYC09586.1"/>
    <property type="molecule type" value="Genomic_DNA"/>
</dbReference>
<organism evidence="1 2">
    <name type="scientific">Bizionia gelidisalsuginis</name>
    <dbReference type="NCBI Taxonomy" id="291188"/>
    <lineage>
        <taxon>Bacteria</taxon>
        <taxon>Pseudomonadati</taxon>
        <taxon>Bacteroidota</taxon>
        <taxon>Flavobacteriia</taxon>
        <taxon>Flavobacteriales</taxon>
        <taxon>Flavobacteriaceae</taxon>
        <taxon>Bizionia</taxon>
    </lineage>
</organism>
<gene>
    <name evidence="1" type="ORF">ES677_13005</name>
</gene>
<keyword evidence="2" id="KW-1185">Reference proteome</keyword>